<keyword evidence="3 4" id="KW-0378">Hydrolase</keyword>
<accession>A0AAE3AJ55</accession>
<keyword evidence="2 4" id="KW-0820">tRNA-binding</keyword>
<evidence type="ECO:0000256" key="4">
    <source>
        <dbReference type="HAMAP-Rule" id="MF_00518"/>
    </source>
</evidence>
<dbReference type="FunFam" id="3.50.80.10:FF:000001">
    <property type="entry name" value="D-aminoacyl-tRNA deacylase"/>
    <property type="match status" value="1"/>
</dbReference>
<dbReference type="Gene3D" id="3.50.80.10">
    <property type="entry name" value="D-tyrosyl-tRNA(Tyr) deacylase"/>
    <property type="match status" value="1"/>
</dbReference>
<dbReference type="GO" id="GO:0019478">
    <property type="term" value="P:D-amino acid catabolic process"/>
    <property type="evidence" value="ECO:0007669"/>
    <property type="project" value="UniProtKB-UniRule"/>
</dbReference>
<comment type="similarity">
    <text evidence="1 4">Belongs to the DTD family.</text>
</comment>
<keyword evidence="4" id="KW-0963">Cytoplasm</keyword>
<comment type="catalytic activity">
    <reaction evidence="4">
        <text>a D-aminoacyl-tRNA + H2O = a tRNA + a D-alpha-amino acid + H(+)</text>
        <dbReference type="Rhea" id="RHEA:13953"/>
        <dbReference type="Rhea" id="RHEA-COMP:10123"/>
        <dbReference type="Rhea" id="RHEA-COMP:10124"/>
        <dbReference type="ChEBI" id="CHEBI:15377"/>
        <dbReference type="ChEBI" id="CHEBI:15378"/>
        <dbReference type="ChEBI" id="CHEBI:59871"/>
        <dbReference type="ChEBI" id="CHEBI:78442"/>
        <dbReference type="ChEBI" id="CHEBI:79333"/>
        <dbReference type="EC" id="3.1.1.96"/>
    </reaction>
</comment>
<dbReference type="PANTHER" id="PTHR10472">
    <property type="entry name" value="D-TYROSYL-TRNA TYR DEACYLASE"/>
    <property type="match status" value="1"/>
</dbReference>
<dbReference type="AlphaFoldDB" id="A0AAE3AJ55"/>
<dbReference type="InterPro" id="IPR023509">
    <property type="entry name" value="DTD-like_sf"/>
</dbReference>
<dbReference type="HAMAP" id="MF_00518">
    <property type="entry name" value="Deacylase_Dtd"/>
    <property type="match status" value="1"/>
</dbReference>
<dbReference type="EC" id="3.1.1.-" evidence="4"/>
<evidence type="ECO:0000256" key="1">
    <source>
        <dbReference type="ARBA" id="ARBA00009673"/>
    </source>
</evidence>
<dbReference type="Pfam" id="PF02580">
    <property type="entry name" value="Tyr_Deacylase"/>
    <property type="match status" value="1"/>
</dbReference>
<proteinExistence type="inferred from homology"/>
<comment type="subcellular location">
    <subcellularLocation>
        <location evidence="4">Cytoplasm</location>
    </subcellularLocation>
</comment>
<dbReference type="RefSeq" id="WP_308448946.1">
    <property type="nucleotide sequence ID" value="NZ_JAJEQC010000004.1"/>
</dbReference>
<gene>
    <name evidence="4 5" type="primary">dtd</name>
    <name evidence="5" type="ORF">LKD31_05505</name>
</gene>
<dbReference type="SUPFAM" id="SSF69500">
    <property type="entry name" value="DTD-like"/>
    <property type="match status" value="1"/>
</dbReference>
<dbReference type="EMBL" id="JAJEQC010000004">
    <property type="protein sequence ID" value="MCC2136467.1"/>
    <property type="molecule type" value="Genomic_DNA"/>
</dbReference>
<keyword evidence="6" id="KW-1185">Reference proteome</keyword>
<dbReference type="GO" id="GO:0005737">
    <property type="term" value="C:cytoplasm"/>
    <property type="evidence" value="ECO:0007669"/>
    <property type="project" value="UniProtKB-SubCell"/>
</dbReference>
<comment type="catalytic activity">
    <reaction evidence="4">
        <text>glycyl-tRNA(Ala) + H2O = tRNA(Ala) + glycine + H(+)</text>
        <dbReference type="Rhea" id="RHEA:53744"/>
        <dbReference type="Rhea" id="RHEA-COMP:9657"/>
        <dbReference type="Rhea" id="RHEA-COMP:13640"/>
        <dbReference type="ChEBI" id="CHEBI:15377"/>
        <dbReference type="ChEBI" id="CHEBI:15378"/>
        <dbReference type="ChEBI" id="CHEBI:57305"/>
        <dbReference type="ChEBI" id="CHEBI:78442"/>
        <dbReference type="ChEBI" id="CHEBI:78522"/>
    </reaction>
</comment>
<dbReference type="Proteomes" id="UP001199424">
    <property type="component" value="Unassembled WGS sequence"/>
</dbReference>
<evidence type="ECO:0000256" key="2">
    <source>
        <dbReference type="ARBA" id="ARBA00022555"/>
    </source>
</evidence>
<evidence type="ECO:0000313" key="6">
    <source>
        <dbReference type="Proteomes" id="UP001199424"/>
    </source>
</evidence>
<feature type="short sequence motif" description="Gly-cisPro motif, important for rejection of L-amino acids" evidence="4">
    <location>
        <begin position="138"/>
        <end position="139"/>
    </location>
</feature>
<sequence>MRAVIQRINGAEITINGGETRKVGEGLVVFICAMEGDTDAQANFLVQKVCGLRVFKDENDKMNRSLEDIQGDMLIVSNITLSADMKHGRRPDFSRSASPSEALRLYNYFVEQVKNQPIGKVCTGEFGAHMHISVENDGPVNIIIDTERIGK</sequence>
<dbReference type="GO" id="GO:0043908">
    <property type="term" value="F:Ser(Gly)-tRNA(Ala) hydrolase activity"/>
    <property type="evidence" value="ECO:0007669"/>
    <property type="project" value="UniProtKB-UniRule"/>
</dbReference>
<dbReference type="GO" id="GO:0000049">
    <property type="term" value="F:tRNA binding"/>
    <property type="evidence" value="ECO:0007669"/>
    <property type="project" value="UniProtKB-UniRule"/>
</dbReference>
<comment type="caution">
    <text evidence="5">The sequence shown here is derived from an EMBL/GenBank/DDBJ whole genome shotgun (WGS) entry which is preliminary data.</text>
</comment>
<dbReference type="GO" id="GO:0051500">
    <property type="term" value="F:D-tyrosyl-tRNA(Tyr) deacylase activity"/>
    <property type="evidence" value="ECO:0007669"/>
    <property type="project" value="TreeGrafter"/>
</dbReference>
<reference evidence="5" key="1">
    <citation type="submission" date="2021-10" db="EMBL/GenBank/DDBJ databases">
        <title>Anaerobic single-cell dispensing facilitates the cultivation of human gut bacteria.</title>
        <authorList>
            <person name="Afrizal A."/>
        </authorList>
    </citation>
    <scope>NUCLEOTIDE SEQUENCE</scope>
    <source>
        <strain evidence="5">CLA-AA-H250</strain>
    </source>
</reference>
<dbReference type="PANTHER" id="PTHR10472:SF5">
    <property type="entry name" value="D-AMINOACYL-TRNA DEACYLASE 1"/>
    <property type="match status" value="1"/>
</dbReference>
<organism evidence="5 6">
    <name type="scientific">Hominenteromicrobium mulieris</name>
    <dbReference type="NCBI Taxonomy" id="2885357"/>
    <lineage>
        <taxon>Bacteria</taxon>
        <taxon>Bacillati</taxon>
        <taxon>Bacillota</taxon>
        <taxon>Clostridia</taxon>
        <taxon>Eubacteriales</taxon>
        <taxon>Oscillospiraceae</taxon>
        <taxon>Hominenteromicrobium</taxon>
    </lineage>
</organism>
<comment type="domain">
    <text evidence="4">A Gly-cisPro motif from one monomer fits into the active site of the other monomer to allow specific chiral rejection of L-amino acids.</text>
</comment>
<dbReference type="InterPro" id="IPR003732">
    <property type="entry name" value="Daa-tRNA_deacyls_DTD"/>
</dbReference>
<protein>
    <recommendedName>
        <fullName evidence="4">D-aminoacyl-tRNA deacylase</fullName>
        <shortName evidence="4">DTD</shortName>
        <ecNumber evidence="4">3.1.1.96</ecNumber>
    </recommendedName>
    <alternativeName>
        <fullName evidence="4">Gly-tRNA(Ala) deacylase</fullName>
        <ecNumber evidence="4">3.1.1.-</ecNumber>
    </alternativeName>
</protein>
<dbReference type="GO" id="GO:0106026">
    <property type="term" value="F:Gly-tRNA(Ala) deacylase activity"/>
    <property type="evidence" value="ECO:0007669"/>
    <property type="project" value="UniProtKB-UniRule"/>
</dbReference>
<dbReference type="NCBIfam" id="TIGR00256">
    <property type="entry name" value="D-aminoacyl-tRNA deacylase"/>
    <property type="match status" value="1"/>
</dbReference>
<comment type="subunit">
    <text evidence="4">Homodimer.</text>
</comment>
<evidence type="ECO:0000313" key="5">
    <source>
        <dbReference type="EMBL" id="MCC2136467.1"/>
    </source>
</evidence>
<name>A0AAE3AJ55_9FIRM</name>
<comment type="function">
    <text evidence="4">An aminoacyl-tRNA editing enzyme that deacylates mischarged D-aminoacyl-tRNAs. Also deacylates mischarged glycyl-tRNA(Ala), protecting cells against glycine mischarging by AlaRS. Acts via tRNA-based rather than protein-based catalysis; rejects L-amino acids rather than detecting D-amino acids in the active site. By recycling D-aminoacyl-tRNA to D-amino acids and free tRNA molecules, this enzyme counteracts the toxicity associated with the formation of D-aminoacyl-tRNA entities in vivo and helps enforce protein L-homochirality.</text>
</comment>
<evidence type="ECO:0000256" key="3">
    <source>
        <dbReference type="ARBA" id="ARBA00022801"/>
    </source>
</evidence>
<dbReference type="EC" id="3.1.1.96" evidence="4"/>
<keyword evidence="4" id="KW-0694">RNA-binding</keyword>